<evidence type="ECO:0000256" key="1">
    <source>
        <dbReference type="SAM" id="MobiDB-lite"/>
    </source>
</evidence>
<protein>
    <submittedName>
        <fullName evidence="2">Uncharacterized protein</fullName>
    </submittedName>
</protein>
<proteinExistence type="predicted"/>
<dbReference type="AlphaFoldDB" id="A0AAF0ECI3"/>
<reference evidence="2" key="1">
    <citation type="submission" date="2023-03" db="EMBL/GenBank/DDBJ databases">
        <title>Mating type loci evolution in Malassezia.</title>
        <authorList>
            <person name="Coelho M.A."/>
        </authorList>
    </citation>
    <scope>NUCLEOTIDE SEQUENCE</scope>
    <source>
        <strain evidence="2">CBS 12830</strain>
    </source>
</reference>
<organism evidence="2 3">
    <name type="scientific">Malassezia equina</name>
    <dbReference type="NCBI Taxonomy" id="1381935"/>
    <lineage>
        <taxon>Eukaryota</taxon>
        <taxon>Fungi</taxon>
        <taxon>Dikarya</taxon>
        <taxon>Basidiomycota</taxon>
        <taxon>Ustilaginomycotina</taxon>
        <taxon>Malasseziomycetes</taxon>
        <taxon>Malasseziales</taxon>
        <taxon>Malasseziaceae</taxon>
        <taxon>Malassezia</taxon>
    </lineage>
</organism>
<keyword evidence="3" id="KW-1185">Reference proteome</keyword>
<evidence type="ECO:0000313" key="2">
    <source>
        <dbReference type="EMBL" id="WFD21858.1"/>
    </source>
</evidence>
<dbReference type="EMBL" id="CP119900">
    <property type="protein sequence ID" value="WFD21858.1"/>
    <property type="molecule type" value="Genomic_DNA"/>
</dbReference>
<sequence>MAASLSPASRSPAGPSHGSPASVEALAAEMPRMPEVLVMCLVHDSPRLRESWDQLVAQVLDPLCCALAQLQSQTRLLVGGILYRSEPRVELASPLRPVESLSRVAFAPAPRFLEGVRHVLRTTPMCGLAHLDAANEPVRAPSTLECSLADPLAVALEMIEARRTPPPIAPFARGMLRTHHSPVMACHLVHVVSLDTGSSAHTGAGTLGRLPTYSSTRPPLLHTLSCLDACSTDDLLERVGERTVSLITILTSSSSDGNARQRTALAQTAHDVLRSARRADEPVPMDELLPPPWKAPDNITMMLSSAELARTLRKRPRRAVATESPSKRARGPETPPMPAHKVDPALLSKVVLLQQQQAAMLKNLSRWAVASQASGASGTLQSQMIEQFRQRLAAQQLAIKQQAERLRAGKSTDLNLLWQALVTIDKEAKEAGLQLWGPSSQSPSTSMERSRSRSSATPASSQVRATQAHAPSRTNAVWQGILKWSAGGAAPLFTLLVAMCGSSTAQALLGLPWPNVLTIHALVPVHPPHLQRLITLHRVPCVLLAVRSFPPSLAVSGAENNETNYRSLYTMLEQHHRAAYVAHGEPGCGLLIVALSSAQLHSSNPPDAPRLLAMVFRTPIPFAQLSGTDAGAASAPNTRGMISVAPAPGAISSLVPPAMPAMNGLLHAGASGLPNNDPLPAGMPVMPTAMDPVQQLLNSTSMASSWLSSSTSVPTPAASAQEAISSDLFTPDQLRALGL</sequence>
<accession>A0AAF0ECI3</accession>
<name>A0AAF0ECI3_9BASI</name>
<evidence type="ECO:0000313" key="3">
    <source>
        <dbReference type="Proteomes" id="UP001214415"/>
    </source>
</evidence>
<dbReference type="Proteomes" id="UP001214415">
    <property type="component" value="Chromosome 1"/>
</dbReference>
<feature type="region of interest" description="Disordered" evidence="1">
    <location>
        <begin position="433"/>
        <end position="471"/>
    </location>
</feature>
<feature type="region of interest" description="Disordered" evidence="1">
    <location>
        <begin position="1"/>
        <end position="21"/>
    </location>
</feature>
<gene>
    <name evidence="2" type="ORF">MEQU1_000514</name>
</gene>
<feature type="compositionally biased region" description="Low complexity" evidence="1">
    <location>
        <begin position="439"/>
        <end position="461"/>
    </location>
</feature>
<feature type="region of interest" description="Disordered" evidence="1">
    <location>
        <begin position="311"/>
        <end position="339"/>
    </location>
</feature>